<feature type="region of interest" description="Disordered" evidence="1">
    <location>
        <begin position="70"/>
        <end position="90"/>
    </location>
</feature>
<evidence type="ECO:0000256" key="1">
    <source>
        <dbReference type="SAM" id="MobiDB-lite"/>
    </source>
</evidence>
<dbReference type="PANTHER" id="PTHR21538:SF24">
    <property type="entry name" value="PH DOMAIN-CONTAINING PROTEIN"/>
    <property type="match status" value="1"/>
</dbReference>
<dbReference type="Proteomes" id="UP000822476">
    <property type="component" value="Unassembled WGS sequence"/>
</dbReference>
<dbReference type="EMBL" id="JTDE01000098">
    <property type="protein sequence ID" value="KAF7262336.1"/>
    <property type="molecule type" value="Genomic_DNA"/>
</dbReference>
<comment type="caution">
    <text evidence="3">The sequence shown here is derived from an EMBL/GenBank/DDBJ whole genome shotgun (WGS) entry which is preliminary data.</text>
</comment>
<feature type="compositionally biased region" description="Polar residues" evidence="1">
    <location>
        <begin position="669"/>
        <end position="687"/>
    </location>
</feature>
<dbReference type="InterPro" id="IPR051364">
    <property type="entry name" value="Cytokinesis/Rho-signaling"/>
</dbReference>
<name>A0A8S9Z9I5_9TREM</name>
<sequence length="933" mass="103298">MFGLFPRGSITRNPQLQQDLERYLKLSNGASRILSIAQNPLQCLDAAKTLFVSNVQLLSCLRQVQREKMEDAARSSVSTEPIPPDVRPGEVDQQLADSCSGRAKICLSDIRIPLLWRDTPLGTNMQMLMCRWFPPTSILTGAGDTAPDKSDYGDGEQCDGYSVFCLVQVGNTIRDTRLIFNITPGTTDIEFDDKLIFEDVSPDFHCTIEVYAHPRSSSKATSVFTRRRSQALDIFKKALDQSDPTSFASLASQGHSNYFELIGRCVSTIKDVRNRIRAHTLDVGSQLTTGVGVGFSEPYQLNSPDKKVMRVSELESSVSNGNTPTLYSLESNGVSSPILCDLPLFGNICYRLVAQPYSALKPVKSGLLWIRKLTASPTQDAARLYRCELRDRRLCAFFIWDEQQQELPTCSTRIGDDDENVLASNPFEVPSNDSSGEKNLLQINAAAPIETSSNTSSGVVLRRRLPASSVVHSTDTTQSDLQTHTYREPDLVLTITPKTLFLDTRPVHRLISVESLRPLPRPTVPERKLDCLINVIGPRPTGTLCDPIQRPVIKVNDSVLPCVSSLTDTSTGYALHTRVSRQSCSTLPHWRSVSNVTEAIDSSSQPRTRWKSSSDILLALHPDAGSVDMLDPSFRPTCPTYADPHREGPRNQHRTSSLGQLSSTLFSRTSSVNELTSESAKPTSNLHNVYRKQRLHKANRRRERLSRSMESFSSLVPPQLVNHGRVRKRLGLLAGTDCAQLSPKTCDDLETESVVSEPFGACGATQSDKSSLSDAPNIYTMDVNLYTFRIATSSQLPRCSRISATGDFDARETLDIIVPSTEVYEFAVSTNKLTNKLSSRAQPDQPVRLIEDELDTLADRETTNCWLDLFRQHVDEQITWGPDAFSHKVVVPQTMPSVCDASARRSMAFADGPSSTFSKLSLSPSLPMLLEVN</sequence>
<proteinExistence type="predicted"/>
<feature type="domain" description="Anillin homology" evidence="2">
    <location>
        <begin position="102"/>
        <end position="272"/>
    </location>
</feature>
<keyword evidence="4" id="KW-1185">Reference proteome</keyword>
<dbReference type="GO" id="GO:0000915">
    <property type="term" value="P:actomyosin contractile ring assembly"/>
    <property type="evidence" value="ECO:0007669"/>
    <property type="project" value="TreeGrafter"/>
</dbReference>
<dbReference type="PANTHER" id="PTHR21538">
    <property type="entry name" value="ANILLIN/RHOTEKIN RTKN"/>
    <property type="match status" value="1"/>
</dbReference>
<dbReference type="Pfam" id="PF08174">
    <property type="entry name" value="Anillin"/>
    <property type="match status" value="1"/>
</dbReference>
<reference evidence="3" key="1">
    <citation type="submission" date="2019-07" db="EMBL/GenBank/DDBJ databases">
        <title>Annotation for the trematode Paragonimus miyazaki's.</title>
        <authorList>
            <person name="Choi Y.-J."/>
        </authorList>
    </citation>
    <scope>NUCLEOTIDE SEQUENCE</scope>
    <source>
        <strain evidence="3">Japan</strain>
    </source>
</reference>
<feature type="region of interest" description="Disordered" evidence="1">
    <location>
        <begin position="642"/>
        <end position="662"/>
    </location>
</feature>
<evidence type="ECO:0000313" key="3">
    <source>
        <dbReference type="EMBL" id="KAF7262336.1"/>
    </source>
</evidence>
<dbReference type="GO" id="GO:0031106">
    <property type="term" value="P:septin ring organization"/>
    <property type="evidence" value="ECO:0007669"/>
    <property type="project" value="TreeGrafter"/>
</dbReference>
<dbReference type="GO" id="GO:0005826">
    <property type="term" value="C:actomyosin contractile ring"/>
    <property type="evidence" value="ECO:0007669"/>
    <property type="project" value="TreeGrafter"/>
</dbReference>
<protein>
    <recommendedName>
        <fullName evidence="2">Anillin homology domain-containing protein</fullName>
    </recommendedName>
</protein>
<accession>A0A8S9Z9I5</accession>
<evidence type="ECO:0000313" key="4">
    <source>
        <dbReference type="Proteomes" id="UP000822476"/>
    </source>
</evidence>
<organism evidence="3 4">
    <name type="scientific">Paragonimus skrjabini miyazakii</name>
    <dbReference type="NCBI Taxonomy" id="59628"/>
    <lineage>
        <taxon>Eukaryota</taxon>
        <taxon>Metazoa</taxon>
        <taxon>Spiralia</taxon>
        <taxon>Lophotrochozoa</taxon>
        <taxon>Platyhelminthes</taxon>
        <taxon>Trematoda</taxon>
        <taxon>Digenea</taxon>
        <taxon>Plagiorchiida</taxon>
        <taxon>Troglotremata</taxon>
        <taxon>Troglotrematidae</taxon>
        <taxon>Paragonimus</taxon>
    </lineage>
</organism>
<dbReference type="GO" id="GO:0000281">
    <property type="term" value="P:mitotic cytokinesis"/>
    <property type="evidence" value="ECO:0007669"/>
    <property type="project" value="TreeGrafter"/>
</dbReference>
<dbReference type="InterPro" id="IPR012966">
    <property type="entry name" value="AHD"/>
</dbReference>
<gene>
    <name evidence="3" type="ORF">EG68_00340</name>
</gene>
<feature type="region of interest" description="Disordered" evidence="1">
    <location>
        <begin position="669"/>
        <end position="688"/>
    </location>
</feature>
<dbReference type="OrthoDB" id="5817051at2759"/>
<dbReference type="AlphaFoldDB" id="A0A8S9Z9I5"/>
<evidence type="ECO:0000259" key="2">
    <source>
        <dbReference type="Pfam" id="PF08174"/>
    </source>
</evidence>